<dbReference type="PANTHER" id="PTHR43656:SF2">
    <property type="entry name" value="BINDING OXIDOREDUCTASE, PUTATIVE (AFU_ORTHOLOGUE AFUA_2G08260)-RELATED"/>
    <property type="match status" value="1"/>
</dbReference>
<dbReference type="SUPFAM" id="SSF51395">
    <property type="entry name" value="FMN-linked oxidoreductases"/>
    <property type="match status" value="1"/>
</dbReference>
<reference evidence="4 5" key="1">
    <citation type="submission" date="2019-02" db="EMBL/GenBank/DDBJ databases">
        <title>Halieaceae_genomes.</title>
        <authorList>
            <person name="Li S.-H."/>
        </authorList>
    </citation>
    <scope>NUCLEOTIDE SEQUENCE [LARGE SCALE GENOMIC DNA]</scope>
    <source>
        <strain evidence="4 5">JH123</strain>
    </source>
</reference>
<dbReference type="Pfam" id="PF00724">
    <property type="entry name" value="Oxidored_FMN"/>
    <property type="match status" value="1"/>
</dbReference>
<dbReference type="InterPro" id="IPR051799">
    <property type="entry name" value="NADH_flavin_oxidoreductase"/>
</dbReference>
<evidence type="ECO:0000313" key="4">
    <source>
        <dbReference type="EMBL" id="UZP73995.1"/>
    </source>
</evidence>
<dbReference type="CDD" id="cd02803">
    <property type="entry name" value="OYE_like_FMN_family"/>
    <property type="match status" value="1"/>
</dbReference>
<gene>
    <name evidence="4" type="ORF">E0F26_04210</name>
</gene>
<organism evidence="4 5">
    <name type="scientific">Candidatus Paraluminiphilus aquimaris</name>
    <dbReference type="NCBI Taxonomy" id="2518994"/>
    <lineage>
        <taxon>Bacteria</taxon>
        <taxon>Pseudomonadati</taxon>
        <taxon>Pseudomonadota</taxon>
        <taxon>Gammaproteobacteria</taxon>
        <taxon>Cellvibrionales</taxon>
        <taxon>Halieaceae</taxon>
        <taxon>Candidatus Paraluminiphilus</taxon>
    </lineage>
</organism>
<evidence type="ECO:0000256" key="2">
    <source>
        <dbReference type="ARBA" id="ARBA00023002"/>
    </source>
</evidence>
<keyword evidence="1" id="KW-0285">Flavoprotein</keyword>
<accession>A0ABY6Q4S6</accession>
<dbReference type="InterPro" id="IPR013785">
    <property type="entry name" value="Aldolase_TIM"/>
</dbReference>
<dbReference type="PANTHER" id="PTHR43656">
    <property type="entry name" value="BINDING OXIDOREDUCTASE, PUTATIVE (AFU_ORTHOLOGUE AFUA_2G08260)-RELATED"/>
    <property type="match status" value="1"/>
</dbReference>
<feature type="domain" description="NADH:flavin oxidoreductase/NADH oxidase N-terminal" evidence="3">
    <location>
        <begin position="6"/>
        <end position="318"/>
    </location>
</feature>
<sequence>MTSLGNPLHFNNGSTIKNRFMLAALTNLQSGRDGVMSDDEYHWLTRRAEGGFGLTMTCATSVQHRGVGFPGQLGAHDDLHLEGLKRMASGIKAQGSHAVVQLHHGGMRAMGDYCDDTPMCPSDDESTNSKAMTIEEVEGFVEDCIASAVRCHKAGFDGVQLHGAHGYLIAQFLSPEINRRDDAYGGSPVKRAKVLFDIIEGINASCGRSFSLGVRLSPERFGQRTEEIRDLAGQLLTDDRIDYLDMSLWDVFKPAHDEAFAGESLLKVFTDLPRKGVALGAAGKLYSAGDCQRAIDSGLDFVLIGRGAVVHADFPAQAMANPDFAMLELPVSRQHLADQGLGPKFIDYMASWKGFVAA</sequence>
<keyword evidence="5" id="KW-1185">Reference proteome</keyword>
<evidence type="ECO:0000259" key="3">
    <source>
        <dbReference type="Pfam" id="PF00724"/>
    </source>
</evidence>
<dbReference type="InterPro" id="IPR001155">
    <property type="entry name" value="OxRdtase_FMN_N"/>
</dbReference>
<dbReference type="Gene3D" id="3.20.20.70">
    <property type="entry name" value="Aldolase class I"/>
    <property type="match status" value="1"/>
</dbReference>
<dbReference type="Proteomes" id="UP001317963">
    <property type="component" value="Chromosome"/>
</dbReference>
<name>A0ABY6Q4S6_9GAMM</name>
<proteinExistence type="predicted"/>
<dbReference type="EMBL" id="CP036501">
    <property type="protein sequence ID" value="UZP73995.1"/>
    <property type="molecule type" value="Genomic_DNA"/>
</dbReference>
<dbReference type="RefSeq" id="WP_279242799.1">
    <property type="nucleotide sequence ID" value="NZ_CP036501.1"/>
</dbReference>
<evidence type="ECO:0000256" key="1">
    <source>
        <dbReference type="ARBA" id="ARBA00022630"/>
    </source>
</evidence>
<protein>
    <submittedName>
        <fullName evidence="4">NADH:flavin oxidoreductase</fullName>
    </submittedName>
</protein>
<evidence type="ECO:0000313" key="5">
    <source>
        <dbReference type="Proteomes" id="UP001317963"/>
    </source>
</evidence>
<keyword evidence="2" id="KW-0560">Oxidoreductase</keyword>